<evidence type="ECO:0000313" key="7">
    <source>
        <dbReference type="EMBL" id="NYG06589.1"/>
    </source>
</evidence>
<dbReference type="PANTHER" id="PTHR30055">
    <property type="entry name" value="HTH-TYPE TRANSCRIPTIONAL REGULATOR RUTR"/>
    <property type="match status" value="1"/>
</dbReference>
<dbReference type="EMBL" id="JACCAB010000001">
    <property type="protein sequence ID" value="NYG06589.1"/>
    <property type="molecule type" value="Genomic_DNA"/>
</dbReference>
<dbReference type="PROSITE" id="PS50977">
    <property type="entry name" value="HTH_TETR_2"/>
    <property type="match status" value="1"/>
</dbReference>
<protein>
    <submittedName>
        <fullName evidence="7">AcrR family transcriptional regulator</fullName>
    </submittedName>
</protein>
<evidence type="ECO:0000256" key="1">
    <source>
        <dbReference type="ARBA" id="ARBA00023015"/>
    </source>
</evidence>
<dbReference type="Gene3D" id="1.10.357.10">
    <property type="entry name" value="Tetracycline Repressor, domain 2"/>
    <property type="match status" value="1"/>
</dbReference>
<evidence type="ECO:0000256" key="4">
    <source>
        <dbReference type="PROSITE-ProRule" id="PRU00335"/>
    </source>
</evidence>
<evidence type="ECO:0000259" key="6">
    <source>
        <dbReference type="PROSITE" id="PS50977"/>
    </source>
</evidence>
<keyword evidence="3" id="KW-0804">Transcription</keyword>
<feature type="DNA-binding region" description="H-T-H motif" evidence="4">
    <location>
        <begin position="33"/>
        <end position="52"/>
    </location>
</feature>
<dbReference type="PANTHER" id="PTHR30055:SF234">
    <property type="entry name" value="HTH-TYPE TRANSCRIPTIONAL REGULATOR BETI"/>
    <property type="match status" value="1"/>
</dbReference>
<dbReference type="InterPro" id="IPR009057">
    <property type="entry name" value="Homeodomain-like_sf"/>
</dbReference>
<keyword evidence="8" id="KW-1185">Reference proteome</keyword>
<evidence type="ECO:0000313" key="8">
    <source>
        <dbReference type="Proteomes" id="UP000573599"/>
    </source>
</evidence>
<reference evidence="7 8" key="1">
    <citation type="submission" date="2020-07" db="EMBL/GenBank/DDBJ databases">
        <title>Sequencing the genomes of 1000 actinobacteria strains.</title>
        <authorList>
            <person name="Klenk H.-P."/>
        </authorList>
    </citation>
    <scope>NUCLEOTIDE SEQUENCE [LARGE SCALE GENOMIC DNA]</scope>
    <source>
        <strain evidence="7 8">DSM 23987</strain>
    </source>
</reference>
<dbReference type="GO" id="GO:0000976">
    <property type="term" value="F:transcription cis-regulatory region binding"/>
    <property type="evidence" value="ECO:0007669"/>
    <property type="project" value="TreeGrafter"/>
</dbReference>
<dbReference type="SUPFAM" id="SSF46689">
    <property type="entry name" value="Homeodomain-like"/>
    <property type="match status" value="1"/>
</dbReference>
<accession>A0A852WCS0</accession>
<dbReference type="PRINTS" id="PR00455">
    <property type="entry name" value="HTHTETR"/>
</dbReference>
<dbReference type="InterPro" id="IPR001647">
    <property type="entry name" value="HTH_TetR"/>
</dbReference>
<feature type="compositionally biased region" description="Polar residues" evidence="5">
    <location>
        <begin position="197"/>
        <end position="218"/>
    </location>
</feature>
<name>A0A852WCS0_9MICO</name>
<evidence type="ECO:0000256" key="5">
    <source>
        <dbReference type="SAM" id="MobiDB-lite"/>
    </source>
</evidence>
<evidence type="ECO:0000256" key="2">
    <source>
        <dbReference type="ARBA" id="ARBA00023125"/>
    </source>
</evidence>
<dbReference type="Pfam" id="PF00440">
    <property type="entry name" value="TetR_N"/>
    <property type="match status" value="1"/>
</dbReference>
<feature type="region of interest" description="Disordered" evidence="5">
    <location>
        <begin position="196"/>
        <end position="218"/>
    </location>
</feature>
<feature type="domain" description="HTH tetR-type" evidence="6">
    <location>
        <begin position="11"/>
        <end position="70"/>
    </location>
</feature>
<dbReference type="GO" id="GO:0003700">
    <property type="term" value="F:DNA-binding transcription factor activity"/>
    <property type="evidence" value="ECO:0007669"/>
    <property type="project" value="TreeGrafter"/>
</dbReference>
<comment type="caution">
    <text evidence="7">The sequence shown here is derived from an EMBL/GenBank/DDBJ whole genome shotgun (WGS) entry which is preliminary data.</text>
</comment>
<sequence>MTPRAAAMAPDERRASIVAATIPLLRDKGQGISTREIARAAGIAEGTIFRVFESKDEIIHACVHQAFDTTMVRVELGAIDPRLPLRERLAAAVTVMQTHLQGVFSLMSVLHSSGQPLHRPTGADAVRRRQQGTAELDEAFVALIGDDAALLRIPVRNFIGYLRMLTLSSVHPMLDGQDSTAAELVDVLLEGALARPTTENHATSAPTRPMSSISRGKK</sequence>
<keyword evidence="1" id="KW-0805">Transcription regulation</keyword>
<proteinExistence type="predicted"/>
<keyword evidence="2 4" id="KW-0238">DNA-binding</keyword>
<organism evidence="7 8">
    <name type="scientific">Pedococcus badiiscoriae</name>
    <dbReference type="NCBI Taxonomy" id="642776"/>
    <lineage>
        <taxon>Bacteria</taxon>
        <taxon>Bacillati</taxon>
        <taxon>Actinomycetota</taxon>
        <taxon>Actinomycetes</taxon>
        <taxon>Micrococcales</taxon>
        <taxon>Intrasporangiaceae</taxon>
        <taxon>Pedococcus</taxon>
    </lineage>
</organism>
<dbReference type="InterPro" id="IPR050109">
    <property type="entry name" value="HTH-type_TetR-like_transc_reg"/>
</dbReference>
<dbReference type="RefSeq" id="WP_179421047.1">
    <property type="nucleotide sequence ID" value="NZ_JACCAB010000001.1"/>
</dbReference>
<evidence type="ECO:0000256" key="3">
    <source>
        <dbReference type="ARBA" id="ARBA00023163"/>
    </source>
</evidence>
<dbReference type="Proteomes" id="UP000573599">
    <property type="component" value="Unassembled WGS sequence"/>
</dbReference>
<gene>
    <name evidence="7" type="ORF">BJ986_001076</name>
</gene>
<dbReference type="AlphaFoldDB" id="A0A852WCS0"/>